<evidence type="ECO:0000313" key="1">
    <source>
        <dbReference type="EMBL" id="SEP88763.1"/>
    </source>
</evidence>
<gene>
    <name evidence="1" type="ORF">SAMN05444359_103144</name>
</gene>
<dbReference type="Gene3D" id="3.30.56.110">
    <property type="entry name" value="Protein of unknown function DUF2237"/>
    <property type="match status" value="1"/>
</dbReference>
<dbReference type="PANTHER" id="PTHR37466">
    <property type="entry name" value="SLR1628 PROTEIN"/>
    <property type="match status" value="1"/>
</dbReference>
<keyword evidence="2" id="KW-1185">Reference proteome</keyword>
<dbReference type="Pfam" id="PF09996">
    <property type="entry name" value="DUF2237"/>
    <property type="match status" value="1"/>
</dbReference>
<proteinExistence type="predicted"/>
<sequence length="121" mass="13322">MPNNVLGTPLIGCCIDPMTGYYRDGVCNTGPTDSGRHVVCAIMTEEFLLFTKSRGNDLSTPRPEYQFPGLKAGDGWCLCALRWKEAWEAGVAPPVKLEATHEKALEYLDFSALLEAKVVKE</sequence>
<dbReference type="PANTHER" id="PTHR37466:SF1">
    <property type="entry name" value="SLR1628 PROTEIN"/>
    <property type="match status" value="1"/>
</dbReference>
<evidence type="ECO:0008006" key="3">
    <source>
        <dbReference type="Google" id="ProtNLM"/>
    </source>
</evidence>
<dbReference type="Proteomes" id="UP000199021">
    <property type="component" value="Unassembled WGS sequence"/>
</dbReference>
<dbReference type="AlphaFoldDB" id="A0A1H9BJH2"/>
<dbReference type="InterPro" id="IPR018714">
    <property type="entry name" value="DUF2237"/>
</dbReference>
<dbReference type="EMBL" id="FOFB01000003">
    <property type="protein sequence ID" value="SEP88763.1"/>
    <property type="molecule type" value="Genomic_DNA"/>
</dbReference>
<protein>
    <recommendedName>
        <fullName evidence="3">DUF2237 domain-containing protein</fullName>
    </recommendedName>
</protein>
<name>A0A1H9BJH2_9BACT</name>
<dbReference type="InParanoid" id="A0A1H9BJH2"/>
<reference evidence="2" key="1">
    <citation type="submission" date="2016-10" db="EMBL/GenBank/DDBJ databases">
        <authorList>
            <person name="Varghese N."/>
            <person name="Submissions S."/>
        </authorList>
    </citation>
    <scope>NUCLEOTIDE SEQUENCE [LARGE SCALE GENOMIC DNA]</scope>
    <source>
        <strain evidence="2">DSM 24740</strain>
    </source>
</reference>
<dbReference type="RefSeq" id="WP_090165608.1">
    <property type="nucleotide sequence ID" value="NZ_FOFB01000003.1"/>
</dbReference>
<organism evidence="1 2">
    <name type="scientific">Neolewinella agarilytica</name>
    <dbReference type="NCBI Taxonomy" id="478744"/>
    <lineage>
        <taxon>Bacteria</taxon>
        <taxon>Pseudomonadati</taxon>
        <taxon>Bacteroidota</taxon>
        <taxon>Saprospiria</taxon>
        <taxon>Saprospirales</taxon>
        <taxon>Lewinellaceae</taxon>
        <taxon>Neolewinella</taxon>
    </lineage>
</organism>
<accession>A0A1H9BJH2</accession>
<evidence type="ECO:0000313" key="2">
    <source>
        <dbReference type="Proteomes" id="UP000199021"/>
    </source>
</evidence>
<dbReference type="OrthoDB" id="9792525at2"/>